<dbReference type="InterPro" id="IPR039661">
    <property type="entry name" value="ELP3"/>
</dbReference>
<dbReference type="InterPro" id="IPR032432">
    <property type="entry name" value="Radical_SAM_C"/>
</dbReference>
<dbReference type="Pfam" id="PF16199">
    <property type="entry name" value="Radical_SAM_C"/>
    <property type="match status" value="1"/>
</dbReference>
<dbReference type="CDD" id="cd01335">
    <property type="entry name" value="Radical_SAM"/>
    <property type="match status" value="1"/>
</dbReference>
<sequence>MQLSAQVNTFGRHMQQKYGYRVHKLALNASFTCPNRDGTKGLGGCTFCNNSSFAPNAKQPPTVASQIEAGRQVIRKRTGANHYLAYFQAYTNTYADINYLKELYDDALCEPDVIGLSVGTRPDCVPDPVLDLLASYQEQGHEVWLELGLQSANDHSLERVNRGHGWDEYQDAIERARLRELQVCTHLIVGLPGETAMDSVASFDRVMELGQASTATQGMKLHPLHVVKGTQLARQWNRGEFTTLGFDDYIEACVEIIRRSPPELVYHRLTGTAEPEILLAPGWCAKKWLVLNAISAALDGQPYPGFDDERLICCA</sequence>
<evidence type="ECO:0000313" key="9">
    <source>
        <dbReference type="Proteomes" id="UP000253769"/>
    </source>
</evidence>
<dbReference type="InterPro" id="IPR023404">
    <property type="entry name" value="rSAM_horseshoe"/>
</dbReference>
<dbReference type="PANTHER" id="PTHR11135:SF1">
    <property type="entry name" value="PROTEIN YHCC"/>
    <property type="match status" value="1"/>
</dbReference>
<dbReference type="GO" id="GO:0051539">
    <property type="term" value="F:4 iron, 4 sulfur cluster binding"/>
    <property type="evidence" value="ECO:0007669"/>
    <property type="project" value="UniProtKB-KW"/>
</dbReference>
<dbReference type="NCBIfam" id="TIGR01212">
    <property type="entry name" value="TIGR01212 family radical SAM protein"/>
    <property type="match status" value="1"/>
</dbReference>
<dbReference type="Pfam" id="PF04055">
    <property type="entry name" value="Radical_SAM"/>
    <property type="match status" value="1"/>
</dbReference>
<dbReference type="Proteomes" id="UP000253769">
    <property type="component" value="Unassembled WGS sequence"/>
</dbReference>
<dbReference type="SMART" id="SM00729">
    <property type="entry name" value="Elp3"/>
    <property type="match status" value="1"/>
</dbReference>
<dbReference type="GO" id="GO:0003824">
    <property type="term" value="F:catalytic activity"/>
    <property type="evidence" value="ECO:0007669"/>
    <property type="project" value="InterPro"/>
</dbReference>
<reference evidence="8 9" key="1">
    <citation type="submission" date="2018-07" db="EMBL/GenBank/DDBJ databases">
        <title>Motiliproteus coralliicola sp. nov., a bacterium isolated from Coral.</title>
        <authorList>
            <person name="Wang G."/>
        </authorList>
    </citation>
    <scope>NUCLEOTIDE SEQUENCE [LARGE SCALE GENOMIC DNA]</scope>
    <source>
        <strain evidence="8 9">C34</strain>
    </source>
</reference>
<evidence type="ECO:0000256" key="5">
    <source>
        <dbReference type="ARBA" id="ARBA00023004"/>
    </source>
</evidence>
<dbReference type="SUPFAM" id="SSF102114">
    <property type="entry name" value="Radical SAM enzymes"/>
    <property type="match status" value="1"/>
</dbReference>
<evidence type="ECO:0000256" key="4">
    <source>
        <dbReference type="ARBA" id="ARBA00022723"/>
    </source>
</evidence>
<evidence type="ECO:0000256" key="3">
    <source>
        <dbReference type="ARBA" id="ARBA00022691"/>
    </source>
</evidence>
<comment type="cofactor">
    <cofactor evidence="1">
        <name>[4Fe-4S] cluster</name>
        <dbReference type="ChEBI" id="CHEBI:49883"/>
    </cofactor>
</comment>
<evidence type="ECO:0000256" key="1">
    <source>
        <dbReference type="ARBA" id="ARBA00001966"/>
    </source>
</evidence>
<organism evidence="8 9">
    <name type="scientific">Motiliproteus coralliicola</name>
    <dbReference type="NCBI Taxonomy" id="2283196"/>
    <lineage>
        <taxon>Bacteria</taxon>
        <taxon>Pseudomonadati</taxon>
        <taxon>Pseudomonadota</taxon>
        <taxon>Gammaproteobacteria</taxon>
        <taxon>Oceanospirillales</taxon>
        <taxon>Oceanospirillaceae</taxon>
        <taxon>Motiliproteus</taxon>
    </lineage>
</organism>
<dbReference type="OrthoDB" id="9801689at2"/>
<name>A0A369WCT1_9GAMM</name>
<keyword evidence="2" id="KW-0004">4Fe-4S</keyword>
<gene>
    <name evidence="8" type="ORF">DV711_11115</name>
</gene>
<dbReference type="Gene3D" id="3.80.30.20">
    <property type="entry name" value="tm_1862 like domain"/>
    <property type="match status" value="1"/>
</dbReference>
<keyword evidence="4" id="KW-0479">Metal-binding</keyword>
<dbReference type="SFLD" id="SFLDG01086">
    <property type="entry name" value="elongater_protein-like"/>
    <property type="match status" value="1"/>
</dbReference>
<keyword evidence="3" id="KW-0949">S-adenosyl-L-methionine</keyword>
<evidence type="ECO:0000313" key="8">
    <source>
        <dbReference type="EMBL" id="RDE19437.1"/>
    </source>
</evidence>
<evidence type="ECO:0000256" key="2">
    <source>
        <dbReference type="ARBA" id="ARBA00022485"/>
    </source>
</evidence>
<dbReference type="PANTHER" id="PTHR11135">
    <property type="entry name" value="HISTONE ACETYLTRANSFERASE-RELATED"/>
    <property type="match status" value="1"/>
</dbReference>
<keyword evidence="9" id="KW-1185">Reference proteome</keyword>
<dbReference type="AlphaFoldDB" id="A0A369WCT1"/>
<dbReference type="SFLD" id="SFLDG01091">
    <property type="entry name" value="uncharacterized_CHP01210-like"/>
    <property type="match status" value="1"/>
</dbReference>
<dbReference type="InterPro" id="IPR005911">
    <property type="entry name" value="YhcC-like"/>
</dbReference>
<comment type="caution">
    <text evidence="8">The sequence shown here is derived from an EMBL/GenBank/DDBJ whole genome shotgun (WGS) entry which is preliminary data.</text>
</comment>
<evidence type="ECO:0000259" key="7">
    <source>
        <dbReference type="PROSITE" id="PS51918"/>
    </source>
</evidence>
<feature type="domain" description="Radical SAM core" evidence="7">
    <location>
        <begin position="18"/>
        <end position="263"/>
    </location>
</feature>
<protein>
    <submittedName>
        <fullName evidence="8">TIGR01212 family radical SAM protein</fullName>
    </submittedName>
</protein>
<dbReference type="InterPro" id="IPR006638">
    <property type="entry name" value="Elp3/MiaA/NifB-like_rSAM"/>
</dbReference>
<dbReference type="EMBL" id="QQOH01000003">
    <property type="protein sequence ID" value="RDE19437.1"/>
    <property type="molecule type" value="Genomic_DNA"/>
</dbReference>
<keyword evidence="5" id="KW-0408">Iron</keyword>
<accession>A0A369WCT1</accession>
<dbReference type="GO" id="GO:0046872">
    <property type="term" value="F:metal ion binding"/>
    <property type="evidence" value="ECO:0007669"/>
    <property type="project" value="UniProtKB-KW"/>
</dbReference>
<dbReference type="RefSeq" id="WP_114695781.1">
    <property type="nucleotide sequence ID" value="NZ_QQOH01000003.1"/>
</dbReference>
<dbReference type="InterPro" id="IPR058240">
    <property type="entry name" value="rSAM_sf"/>
</dbReference>
<dbReference type="PROSITE" id="PS51918">
    <property type="entry name" value="RADICAL_SAM"/>
    <property type="match status" value="1"/>
</dbReference>
<dbReference type="SFLD" id="SFLDS00029">
    <property type="entry name" value="Radical_SAM"/>
    <property type="match status" value="1"/>
</dbReference>
<dbReference type="InterPro" id="IPR007197">
    <property type="entry name" value="rSAM"/>
</dbReference>
<evidence type="ECO:0000256" key="6">
    <source>
        <dbReference type="ARBA" id="ARBA00023014"/>
    </source>
</evidence>
<proteinExistence type="predicted"/>
<keyword evidence="6" id="KW-0411">Iron-sulfur</keyword>